<organism evidence="1 2">
    <name type="scientific">Zavarzinia compransoris</name>
    <dbReference type="NCBI Taxonomy" id="1264899"/>
    <lineage>
        <taxon>Bacteria</taxon>
        <taxon>Pseudomonadati</taxon>
        <taxon>Pseudomonadota</taxon>
        <taxon>Alphaproteobacteria</taxon>
        <taxon>Rhodospirillales</taxon>
        <taxon>Zavarziniaceae</taxon>
        <taxon>Zavarzinia</taxon>
    </lineage>
</organism>
<reference evidence="2" key="1">
    <citation type="submission" date="2018-05" db="EMBL/GenBank/DDBJ databases">
        <title>Zavarzinia sp. HR-AS.</title>
        <authorList>
            <person name="Lee Y."/>
            <person name="Jeon C.O."/>
        </authorList>
    </citation>
    <scope>NUCLEOTIDE SEQUENCE [LARGE SCALE GENOMIC DNA]</scope>
    <source>
        <strain evidence="2">DSM 1231</strain>
    </source>
</reference>
<gene>
    <name evidence="1" type="ORF">DKG75_20635</name>
</gene>
<dbReference type="Proteomes" id="UP000246077">
    <property type="component" value="Unassembled WGS sequence"/>
</dbReference>
<comment type="caution">
    <text evidence="1">The sequence shown here is derived from an EMBL/GenBank/DDBJ whole genome shotgun (WGS) entry which is preliminary data.</text>
</comment>
<evidence type="ECO:0000313" key="1">
    <source>
        <dbReference type="EMBL" id="PWR17951.1"/>
    </source>
</evidence>
<protein>
    <submittedName>
        <fullName evidence="1">Phenol hydroxylase</fullName>
    </submittedName>
</protein>
<name>A0A317DTF5_9PROT</name>
<proteinExistence type="predicted"/>
<sequence length="120" mass="13714">MTVAAIGRYEFKSRDRLEYFHGNQVVYFHWEEHLMFCAGLALPLPPTMPFRAILSDVLPGCYGTHPDWARIDWGKVTWMLDSRPFKPVLDASLADNHIGHKSLLRFWTPGLQGIDGIPTC</sequence>
<dbReference type="OrthoDB" id="5343663at2"/>
<keyword evidence="2" id="KW-1185">Reference proteome</keyword>
<dbReference type="Gene3D" id="3.10.20.560">
    <property type="entry name" value="Phenol hydroxylase"/>
    <property type="match status" value="1"/>
</dbReference>
<dbReference type="EMBL" id="QGLF01000007">
    <property type="protein sequence ID" value="PWR17951.1"/>
    <property type="molecule type" value="Genomic_DNA"/>
</dbReference>
<dbReference type="InterPro" id="IPR006756">
    <property type="entry name" value="Phenol_hydroxylase"/>
</dbReference>
<dbReference type="GO" id="GO:0018662">
    <property type="term" value="F:phenol 2-monooxygenase activity"/>
    <property type="evidence" value="ECO:0007669"/>
    <property type="project" value="InterPro"/>
</dbReference>
<dbReference type="InterPro" id="IPR043010">
    <property type="entry name" value="Phenol_hydroxylase_sf"/>
</dbReference>
<evidence type="ECO:0000313" key="2">
    <source>
        <dbReference type="Proteomes" id="UP000246077"/>
    </source>
</evidence>
<dbReference type="RefSeq" id="WP_109923085.1">
    <property type="nucleotide sequence ID" value="NZ_QGLF01000007.1"/>
</dbReference>
<accession>A0A317DTF5</accession>
<dbReference type="Pfam" id="PF04663">
    <property type="entry name" value="Phenol_monoox"/>
    <property type="match status" value="1"/>
</dbReference>
<dbReference type="AlphaFoldDB" id="A0A317DTF5"/>